<evidence type="ECO:0000256" key="1">
    <source>
        <dbReference type="ARBA" id="ARBA00022617"/>
    </source>
</evidence>
<dbReference type="Gene3D" id="3.10.120.10">
    <property type="entry name" value="Cytochrome b5-like heme/steroid binding domain"/>
    <property type="match status" value="1"/>
</dbReference>
<dbReference type="Proteomes" id="UP000019335">
    <property type="component" value="Chromosome 19"/>
</dbReference>
<protein>
    <submittedName>
        <fullName evidence="7">Cytochrome b5</fullName>
    </submittedName>
</protein>
<dbReference type="AlphaFoldDB" id="W7TRU8"/>
<dbReference type="InterPro" id="IPR018506">
    <property type="entry name" value="Cyt_B5_heme-BS"/>
</dbReference>
<evidence type="ECO:0000256" key="2">
    <source>
        <dbReference type="ARBA" id="ARBA00022723"/>
    </source>
</evidence>
<keyword evidence="8" id="KW-1185">Reference proteome</keyword>
<dbReference type="InterPro" id="IPR050668">
    <property type="entry name" value="Cytochrome_b5"/>
</dbReference>
<feature type="domain" description="Cytochrome b5 heme-binding" evidence="6">
    <location>
        <begin position="27"/>
        <end position="115"/>
    </location>
</feature>
<evidence type="ECO:0000259" key="6">
    <source>
        <dbReference type="PROSITE" id="PS50255"/>
    </source>
</evidence>
<dbReference type="PANTHER" id="PTHR19359">
    <property type="entry name" value="CYTOCHROME B5"/>
    <property type="match status" value="1"/>
</dbReference>
<comment type="similarity">
    <text evidence="4 5">Belongs to the cytochrome b5 family.</text>
</comment>
<evidence type="ECO:0000256" key="3">
    <source>
        <dbReference type="ARBA" id="ARBA00023004"/>
    </source>
</evidence>
<accession>W7TRU8</accession>
<dbReference type="GO" id="GO:0046872">
    <property type="term" value="F:metal ion binding"/>
    <property type="evidence" value="ECO:0007669"/>
    <property type="project" value="UniProtKB-UniRule"/>
</dbReference>
<organism evidence="7 8">
    <name type="scientific">Nannochloropsis gaditana</name>
    <dbReference type="NCBI Taxonomy" id="72520"/>
    <lineage>
        <taxon>Eukaryota</taxon>
        <taxon>Sar</taxon>
        <taxon>Stramenopiles</taxon>
        <taxon>Ochrophyta</taxon>
        <taxon>Eustigmatophyceae</taxon>
        <taxon>Eustigmatales</taxon>
        <taxon>Monodopsidaceae</taxon>
        <taxon>Nannochloropsis</taxon>
    </lineage>
</organism>
<dbReference type="PROSITE" id="PS00191">
    <property type="entry name" value="CYTOCHROME_B5_1"/>
    <property type="match status" value="1"/>
</dbReference>
<dbReference type="PROSITE" id="PS50255">
    <property type="entry name" value="CYTOCHROME_B5_2"/>
    <property type="match status" value="1"/>
</dbReference>
<dbReference type="EMBL" id="AZIL01001905">
    <property type="protein sequence ID" value="EWM23019.1"/>
    <property type="molecule type" value="Genomic_DNA"/>
</dbReference>
<dbReference type="PRINTS" id="PR00363">
    <property type="entry name" value="CYTOCHROMEB5"/>
</dbReference>
<dbReference type="OrthoDB" id="260519at2759"/>
<evidence type="ECO:0000256" key="5">
    <source>
        <dbReference type="RuleBase" id="RU362121"/>
    </source>
</evidence>
<evidence type="ECO:0000256" key="4">
    <source>
        <dbReference type="ARBA" id="ARBA00038168"/>
    </source>
</evidence>
<gene>
    <name evidence="7" type="ORF">Naga_101010g1</name>
</gene>
<keyword evidence="2 5" id="KW-0479">Metal-binding</keyword>
<dbReference type="SMART" id="SM01117">
    <property type="entry name" value="Cyt-b5"/>
    <property type="match status" value="1"/>
</dbReference>
<sequence>MDIRIEVFTLVPLYLGRSATERLLPVAQTMFSKLFKSHKKDEPLKPFQGDLEGLWYLEGKAYDLTKFVKMHPGGSDVLLELKGKDGTAAFRDAHGNNPTSTPRKKLGRMEVKGISAEVLSSRFSGDRDQCPP</sequence>
<dbReference type="SUPFAM" id="SSF55856">
    <property type="entry name" value="Cytochrome b5-like heme/steroid binding domain"/>
    <property type="match status" value="1"/>
</dbReference>
<dbReference type="GO" id="GO:0020037">
    <property type="term" value="F:heme binding"/>
    <property type="evidence" value="ECO:0007669"/>
    <property type="project" value="UniProtKB-UniRule"/>
</dbReference>
<name>W7TRU8_9STRA</name>
<keyword evidence="3 5" id="KW-0408">Iron</keyword>
<dbReference type="InterPro" id="IPR036400">
    <property type="entry name" value="Cyt_B5-like_heme/steroid_sf"/>
</dbReference>
<proteinExistence type="inferred from homology"/>
<dbReference type="Pfam" id="PF00173">
    <property type="entry name" value="Cyt-b5"/>
    <property type="match status" value="1"/>
</dbReference>
<keyword evidence="1 5" id="KW-0349">Heme</keyword>
<dbReference type="GO" id="GO:0016020">
    <property type="term" value="C:membrane"/>
    <property type="evidence" value="ECO:0007669"/>
    <property type="project" value="TreeGrafter"/>
</dbReference>
<reference evidence="7 8" key="1">
    <citation type="journal article" date="2014" name="Mol. Plant">
        <title>Chromosome Scale Genome Assembly and Transcriptome Profiling of Nannochloropsis gaditana in Nitrogen Depletion.</title>
        <authorList>
            <person name="Corteggiani Carpinelli E."/>
            <person name="Telatin A."/>
            <person name="Vitulo N."/>
            <person name="Forcato C."/>
            <person name="D'Angelo M."/>
            <person name="Schiavon R."/>
            <person name="Vezzi A."/>
            <person name="Giacometti G.M."/>
            <person name="Morosinotto T."/>
            <person name="Valle G."/>
        </authorList>
    </citation>
    <scope>NUCLEOTIDE SEQUENCE [LARGE SCALE GENOMIC DNA]</scope>
    <source>
        <strain evidence="7 8">B-31</strain>
    </source>
</reference>
<dbReference type="InterPro" id="IPR001199">
    <property type="entry name" value="Cyt_B5-like_heme/steroid-bd"/>
</dbReference>
<comment type="caution">
    <text evidence="7">The sequence shown here is derived from an EMBL/GenBank/DDBJ whole genome shotgun (WGS) entry which is preliminary data.</text>
</comment>
<evidence type="ECO:0000313" key="8">
    <source>
        <dbReference type="Proteomes" id="UP000019335"/>
    </source>
</evidence>
<evidence type="ECO:0000313" key="7">
    <source>
        <dbReference type="EMBL" id="EWM23019.1"/>
    </source>
</evidence>